<dbReference type="InterPro" id="IPR011042">
    <property type="entry name" value="6-blade_b-propeller_TolB-like"/>
</dbReference>
<accession>A0A382FXT1</accession>
<dbReference type="AlphaFoldDB" id="A0A382FXT1"/>
<dbReference type="Gene3D" id="2.120.10.30">
    <property type="entry name" value="TolB, C-terminal domain"/>
    <property type="match status" value="1"/>
</dbReference>
<evidence type="ECO:0000256" key="1">
    <source>
        <dbReference type="SAM" id="MobiDB-lite"/>
    </source>
</evidence>
<sequence length="155" mass="16651">MRPVQYLGLNSAFLAILVAVACGGAEPRPTDDESSEAMPMPSGPVGNGTDFEFDPTWPKPLPNNWTLGNVVGVDVDANDHIWVVHRPLSLNAQEAALDADPPLAEECCRPAPPVIEFNQEGDVVQAWGGPGDGFEWPDSEHGIFIDHLDNVWLGG</sequence>
<dbReference type="EMBL" id="UINC01052171">
    <property type="protein sequence ID" value="SVB67194.1"/>
    <property type="molecule type" value="Genomic_DNA"/>
</dbReference>
<feature type="non-terminal residue" evidence="2">
    <location>
        <position position="155"/>
    </location>
</feature>
<evidence type="ECO:0000313" key="2">
    <source>
        <dbReference type="EMBL" id="SVB67194.1"/>
    </source>
</evidence>
<organism evidence="2">
    <name type="scientific">marine metagenome</name>
    <dbReference type="NCBI Taxonomy" id="408172"/>
    <lineage>
        <taxon>unclassified sequences</taxon>
        <taxon>metagenomes</taxon>
        <taxon>ecological metagenomes</taxon>
    </lineage>
</organism>
<reference evidence="2" key="1">
    <citation type="submission" date="2018-05" db="EMBL/GenBank/DDBJ databases">
        <authorList>
            <person name="Lanie J.A."/>
            <person name="Ng W.-L."/>
            <person name="Kazmierczak K.M."/>
            <person name="Andrzejewski T.M."/>
            <person name="Davidsen T.M."/>
            <person name="Wayne K.J."/>
            <person name="Tettelin H."/>
            <person name="Glass J.I."/>
            <person name="Rusch D."/>
            <person name="Podicherti R."/>
            <person name="Tsui H.-C.T."/>
            <person name="Winkler M.E."/>
        </authorList>
    </citation>
    <scope>NUCLEOTIDE SEQUENCE</scope>
</reference>
<gene>
    <name evidence="2" type="ORF">METZ01_LOCUS220048</name>
</gene>
<name>A0A382FXT1_9ZZZZ</name>
<feature type="region of interest" description="Disordered" evidence="1">
    <location>
        <begin position="25"/>
        <end position="58"/>
    </location>
</feature>
<dbReference type="PROSITE" id="PS51257">
    <property type="entry name" value="PROKAR_LIPOPROTEIN"/>
    <property type="match status" value="1"/>
</dbReference>
<proteinExistence type="predicted"/>
<evidence type="ECO:0008006" key="3">
    <source>
        <dbReference type="Google" id="ProtNLM"/>
    </source>
</evidence>
<protein>
    <recommendedName>
        <fullName evidence="3">SMP-30/Gluconolactonase/LRE-like region domain-containing protein</fullName>
    </recommendedName>
</protein>